<name>A0A5J5HBH4_9BACI</name>
<evidence type="ECO:0000313" key="9">
    <source>
        <dbReference type="EMBL" id="KAA9018036.1"/>
    </source>
</evidence>
<evidence type="ECO:0000313" key="10">
    <source>
        <dbReference type="Proteomes" id="UP000326671"/>
    </source>
</evidence>
<feature type="region of interest" description="Disordered" evidence="8">
    <location>
        <begin position="86"/>
        <end position="116"/>
    </location>
</feature>
<accession>A0A5J5HBH4</accession>
<comment type="similarity">
    <text evidence="6">Belongs to the bacillales FliT family.</text>
</comment>
<evidence type="ECO:0000256" key="1">
    <source>
        <dbReference type="ARBA" id="ARBA00004514"/>
    </source>
</evidence>
<keyword evidence="4" id="KW-0143">Chaperone</keyword>
<evidence type="ECO:0000256" key="2">
    <source>
        <dbReference type="ARBA" id="ARBA00022490"/>
    </source>
</evidence>
<dbReference type="AlphaFoldDB" id="A0A5J5HBH4"/>
<keyword evidence="9" id="KW-0969">Cilium</keyword>
<keyword evidence="3" id="KW-1005">Bacterial flagellum biogenesis</keyword>
<comment type="caution">
    <text evidence="9">The sequence shown here is derived from an EMBL/GenBank/DDBJ whole genome shotgun (WGS) entry which is preliminary data.</text>
</comment>
<dbReference type="EMBL" id="VYKL01000035">
    <property type="protein sequence ID" value="KAA9018036.1"/>
    <property type="molecule type" value="Genomic_DNA"/>
</dbReference>
<evidence type="ECO:0000256" key="5">
    <source>
        <dbReference type="ARBA" id="ARBA00093765"/>
    </source>
</evidence>
<evidence type="ECO:0000256" key="6">
    <source>
        <dbReference type="ARBA" id="ARBA00093785"/>
    </source>
</evidence>
<protein>
    <recommendedName>
        <fullName evidence="7">Flagellar protein FliT</fullName>
    </recommendedName>
</protein>
<keyword evidence="10" id="KW-1185">Reference proteome</keyword>
<dbReference type="Proteomes" id="UP000326671">
    <property type="component" value="Unassembled WGS sequence"/>
</dbReference>
<dbReference type="OrthoDB" id="2353131at2"/>
<evidence type="ECO:0000256" key="3">
    <source>
        <dbReference type="ARBA" id="ARBA00022795"/>
    </source>
</evidence>
<evidence type="ECO:0000256" key="8">
    <source>
        <dbReference type="SAM" id="MobiDB-lite"/>
    </source>
</evidence>
<keyword evidence="9" id="KW-0282">Flagellum</keyword>
<sequence length="116" mass="13523">MSAVEDYYQTTVELIKLLENEQSNDRDGKIAGVEELLEKREGFMQGMKPPFSQEDQERGKQLVELEKKLARLLAVEKESIKRDIQTLQKKKQSQTKYHNPYDSLPTADGVFYDKRN</sequence>
<keyword evidence="2" id="KW-0963">Cytoplasm</keyword>
<comment type="function">
    <text evidence="5">May act as an export chaperone for the filament capping protein FliD.</text>
</comment>
<proteinExistence type="inferred from homology"/>
<evidence type="ECO:0000256" key="7">
    <source>
        <dbReference type="ARBA" id="ARBA00093797"/>
    </source>
</evidence>
<organism evidence="9 10">
    <name type="scientific">Niallia endozanthoxylica</name>
    <dbReference type="NCBI Taxonomy" id="2036016"/>
    <lineage>
        <taxon>Bacteria</taxon>
        <taxon>Bacillati</taxon>
        <taxon>Bacillota</taxon>
        <taxon>Bacilli</taxon>
        <taxon>Bacillales</taxon>
        <taxon>Bacillaceae</taxon>
        <taxon>Niallia</taxon>
    </lineage>
</organism>
<keyword evidence="9" id="KW-0966">Cell projection</keyword>
<gene>
    <name evidence="9" type="ORF">F4V44_20675</name>
</gene>
<reference evidence="9 10" key="1">
    <citation type="submission" date="2019-09" db="EMBL/GenBank/DDBJ databases">
        <title>Whole genome sequences of isolates from the Mars Exploration Rovers.</title>
        <authorList>
            <person name="Seuylemezian A."/>
            <person name="Vaishampayan P."/>
        </authorList>
    </citation>
    <scope>NUCLEOTIDE SEQUENCE [LARGE SCALE GENOMIC DNA]</scope>
    <source>
        <strain evidence="9 10">MER_TA_151</strain>
    </source>
</reference>
<dbReference type="Pfam" id="PF05400">
    <property type="entry name" value="FliT"/>
    <property type="match status" value="1"/>
</dbReference>
<dbReference type="InterPro" id="IPR008622">
    <property type="entry name" value="FliT"/>
</dbReference>
<dbReference type="RefSeq" id="WP_150441907.1">
    <property type="nucleotide sequence ID" value="NZ_VYKL01000035.1"/>
</dbReference>
<comment type="subcellular location">
    <subcellularLocation>
        <location evidence="1">Cytoplasm</location>
        <location evidence="1">Cytosol</location>
    </subcellularLocation>
</comment>
<evidence type="ECO:0000256" key="4">
    <source>
        <dbReference type="ARBA" id="ARBA00023186"/>
    </source>
</evidence>